<reference evidence="1" key="2">
    <citation type="journal article" date="2015" name="Data Brief">
        <title>Shoot transcriptome of the giant reed, Arundo donax.</title>
        <authorList>
            <person name="Barrero R.A."/>
            <person name="Guerrero F.D."/>
            <person name="Moolhuijzen P."/>
            <person name="Goolsby J.A."/>
            <person name="Tidwell J."/>
            <person name="Bellgard S.E."/>
            <person name="Bellgard M.I."/>
        </authorList>
    </citation>
    <scope>NUCLEOTIDE SEQUENCE</scope>
    <source>
        <tissue evidence="1">Shoot tissue taken approximately 20 cm above the soil surface</tissue>
    </source>
</reference>
<evidence type="ECO:0000313" key="1">
    <source>
        <dbReference type="EMBL" id="JAE37104.1"/>
    </source>
</evidence>
<reference evidence="1" key="1">
    <citation type="submission" date="2014-09" db="EMBL/GenBank/DDBJ databases">
        <authorList>
            <person name="Magalhaes I.L.F."/>
            <person name="Oliveira U."/>
            <person name="Santos F.R."/>
            <person name="Vidigal T.H.D.A."/>
            <person name="Brescovit A.D."/>
            <person name="Santos A.J."/>
        </authorList>
    </citation>
    <scope>NUCLEOTIDE SEQUENCE</scope>
    <source>
        <tissue evidence="1">Shoot tissue taken approximately 20 cm above the soil surface</tissue>
    </source>
</reference>
<dbReference type="AlphaFoldDB" id="A0A0A9HMR3"/>
<dbReference type="EMBL" id="GBRH01160792">
    <property type="protein sequence ID" value="JAE37104.1"/>
    <property type="molecule type" value="Transcribed_RNA"/>
</dbReference>
<name>A0A0A9HMR3_ARUDO</name>
<protein>
    <submittedName>
        <fullName evidence="1">Uncharacterized protein</fullName>
    </submittedName>
</protein>
<sequence length="111" mass="12865">MSHATDVHPIRAFFSSNTQESCVSLYYRGKREYLNPYKQQSPSLTVKVLGDCYSSYGLITDYITEHDPTWDTHPSPYPTKNMRFCNLSTCIVHKKLVIQPLIFMDIIQITK</sequence>
<proteinExistence type="predicted"/>
<organism evidence="1">
    <name type="scientific">Arundo donax</name>
    <name type="common">Giant reed</name>
    <name type="synonym">Donax arundinaceus</name>
    <dbReference type="NCBI Taxonomy" id="35708"/>
    <lineage>
        <taxon>Eukaryota</taxon>
        <taxon>Viridiplantae</taxon>
        <taxon>Streptophyta</taxon>
        <taxon>Embryophyta</taxon>
        <taxon>Tracheophyta</taxon>
        <taxon>Spermatophyta</taxon>
        <taxon>Magnoliopsida</taxon>
        <taxon>Liliopsida</taxon>
        <taxon>Poales</taxon>
        <taxon>Poaceae</taxon>
        <taxon>PACMAD clade</taxon>
        <taxon>Arundinoideae</taxon>
        <taxon>Arundineae</taxon>
        <taxon>Arundo</taxon>
    </lineage>
</organism>
<accession>A0A0A9HMR3</accession>